<dbReference type="InterPro" id="IPR035996">
    <property type="entry name" value="4pyrrol_Methylase_sf"/>
</dbReference>
<dbReference type="Gene3D" id="3.30.950.10">
    <property type="entry name" value="Methyltransferase, Cobalt-precorrin-4 Transmethylase, Domain 2"/>
    <property type="match status" value="1"/>
</dbReference>
<feature type="compositionally biased region" description="Polar residues" evidence="6">
    <location>
        <begin position="138"/>
        <end position="148"/>
    </location>
</feature>
<dbReference type="EMBL" id="CABM01000067">
    <property type="protein sequence ID" value="CBH99103.1"/>
    <property type="molecule type" value="Genomic_DNA"/>
</dbReference>
<keyword evidence="5" id="KW-0627">Porphyrin biosynthesis</keyword>
<dbReference type="AlphaFoldDB" id="E6PVZ6"/>
<keyword evidence="3 8" id="KW-0808">Transferase</keyword>
<gene>
    <name evidence="8" type="ORF">CARN2_0280</name>
</gene>
<evidence type="ECO:0000256" key="4">
    <source>
        <dbReference type="ARBA" id="ARBA00022691"/>
    </source>
</evidence>
<dbReference type="SUPFAM" id="SSF53790">
    <property type="entry name" value="Tetrapyrrole methylase"/>
    <property type="match status" value="1"/>
</dbReference>
<dbReference type="InterPro" id="IPR014777">
    <property type="entry name" value="4pyrrole_Mease_sub1"/>
</dbReference>
<sequence length="312" mass="32298">MGRIAFIGAGPGAADLITLRGARLLGQADVVLSDALVDPALRDLAPQARWIDVGKRGFRGGATQAMINALLLRHGRAQALVVRLKGGDPSIFGRLEEELQVAAAAGLQAEVVPGVTAALAAAADTRLPLTRRGHGRSISLSTAMTSERPQAAAVPRPSPEGNEHGPANRPVPVRAPCEWPRRMLCAEPPGKTWGGPALSHDGTAPASRSADTEVFYMAGRQLATLARRLMAAGWPAATPTSVVSRAGCADSLHSAHLLAELGQAAMLHQGRPTVVIVGAGASHPDPLGPCGAARPAAQTEPHQPHTNPLRND</sequence>
<dbReference type="InterPro" id="IPR014776">
    <property type="entry name" value="4pyrrole_Mease_sub2"/>
</dbReference>
<dbReference type="GO" id="GO:0032259">
    <property type="term" value="P:methylation"/>
    <property type="evidence" value="ECO:0007669"/>
    <property type="project" value="UniProtKB-KW"/>
</dbReference>
<dbReference type="InterPro" id="IPR003043">
    <property type="entry name" value="Uropor_MeTrfase_CS"/>
</dbReference>
<keyword evidence="4" id="KW-0949">S-adenosyl-L-methionine</keyword>
<reference evidence="8" key="1">
    <citation type="submission" date="2009-10" db="EMBL/GenBank/DDBJ databases">
        <title>Diversity of trophic interactions inside an arsenic-rich microbial ecosystem.</title>
        <authorList>
            <person name="Bertin P.N."/>
            <person name="Heinrich-Salmeron A."/>
            <person name="Pelletier E."/>
            <person name="Goulhen-Chollet F."/>
            <person name="Arsene-Ploetze F."/>
            <person name="Gallien S."/>
            <person name="Calteau A."/>
            <person name="Vallenet D."/>
            <person name="Casiot C."/>
            <person name="Chane-Woon-Ming B."/>
            <person name="Giloteaux L."/>
            <person name="Barakat M."/>
            <person name="Bonnefoy V."/>
            <person name="Bruneel O."/>
            <person name="Chandler M."/>
            <person name="Cleiss J."/>
            <person name="Duran R."/>
            <person name="Elbaz-Poulichet F."/>
            <person name="Fonknechten N."/>
            <person name="Lauga B."/>
            <person name="Mornico D."/>
            <person name="Ortet P."/>
            <person name="Schaeffer C."/>
            <person name="Siguier P."/>
            <person name="Alexander Thil Smith A."/>
            <person name="Van Dorsselaer A."/>
            <person name="Weissenbach J."/>
            <person name="Medigue C."/>
            <person name="Le Paslier D."/>
        </authorList>
    </citation>
    <scope>NUCLEOTIDE SEQUENCE</scope>
</reference>
<feature type="region of interest" description="Disordered" evidence="6">
    <location>
        <begin position="134"/>
        <end position="171"/>
    </location>
</feature>
<dbReference type="GO" id="GO:0019354">
    <property type="term" value="P:siroheme biosynthetic process"/>
    <property type="evidence" value="ECO:0007669"/>
    <property type="project" value="TreeGrafter"/>
</dbReference>
<dbReference type="Gene3D" id="3.40.1010.10">
    <property type="entry name" value="Cobalt-precorrin-4 Transmethylase, Domain 1"/>
    <property type="match status" value="1"/>
</dbReference>
<dbReference type="InterPro" id="IPR000878">
    <property type="entry name" value="4pyrrol_Mease"/>
</dbReference>
<evidence type="ECO:0000256" key="1">
    <source>
        <dbReference type="ARBA" id="ARBA00012162"/>
    </source>
</evidence>
<evidence type="ECO:0000256" key="5">
    <source>
        <dbReference type="ARBA" id="ARBA00023244"/>
    </source>
</evidence>
<evidence type="ECO:0000256" key="6">
    <source>
        <dbReference type="SAM" id="MobiDB-lite"/>
    </source>
</evidence>
<dbReference type="InterPro" id="IPR050161">
    <property type="entry name" value="Siro_Cobalamin_biosynth"/>
</dbReference>
<dbReference type="EC" id="2.1.1.107" evidence="1"/>
<dbReference type="GO" id="GO:0004851">
    <property type="term" value="F:uroporphyrin-III C-methyltransferase activity"/>
    <property type="evidence" value="ECO:0007669"/>
    <property type="project" value="UniProtKB-EC"/>
</dbReference>
<dbReference type="PROSITE" id="PS00840">
    <property type="entry name" value="SUMT_2"/>
    <property type="match status" value="1"/>
</dbReference>
<dbReference type="PANTHER" id="PTHR45790:SF3">
    <property type="entry name" value="S-ADENOSYL-L-METHIONINE-DEPENDENT UROPORPHYRINOGEN III METHYLTRANSFERASE, CHLOROPLASTIC"/>
    <property type="match status" value="1"/>
</dbReference>
<dbReference type="PROSITE" id="PS00839">
    <property type="entry name" value="SUMT_1"/>
    <property type="match status" value="1"/>
</dbReference>
<evidence type="ECO:0000259" key="7">
    <source>
        <dbReference type="Pfam" id="PF00590"/>
    </source>
</evidence>
<feature type="domain" description="Tetrapyrrole methylase" evidence="7">
    <location>
        <begin position="4"/>
        <end position="148"/>
    </location>
</feature>
<accession>E6PVZ6</accession>
<dbReference type="PANTHER" id="PTHR45790">
    <property type="entry name" value="SIROHEME SYNTHASE-RELATED"/>
    <property type="match status" value="1"/>
</dbReference>
<protein>
    <recommendedName>
        <fullName evidence="1">uroporphyrinogen-III C-methyltransferase</fullName>
        <ecNumber evidence="1">2.1.1.107</ecNumber>
    </recommendedName>
</protein>
<evidence type="ECO:0000256" key="2">
    <source>
        <dbReference type="ARBA" id="ARBA00022603"/>
    </source>
</evidence>
<comment type="caution">
    <text evidence="8">The sequence shown here is derived from an EMBL/GenBank/DDBJ whole genome shotgun (WGS) entry which is preliminary data.</text>
</comment>
<evidence type="ECO:0000256" key="3">
    <source>
        <dbReference type="ARBA" id="ARBA00022679"/>
    </source>
</evidence>
<keyword evidence="2 8" id="KW-0489">Methyltransferase</keyword>
<proteinExistence type="predicted"/>
<name>E6PVZ6_9ZZZZ</name>
<feature type="compositionally biased region" description="Polar residues" evidence="6">
    <location>
        <begin position="300"/>
        <end position="312"/>
    </location>
</feature>
<organism evidence="8">
    <name type="scientific">mine drainage metagenome</name>
    <dbReference type="NCBI Taxonomy" id="410659"/>
    <lineage>
        <taxon>unclassified sequences</taxon>
        <taxon>metagenomes</taxon>
        <taxon>ecological metagenomes</taxon>
    </lineage>
</organism>
<dbReference type="FunFam" id="3.40.1010.10:FF:000001">
    <property type="entry name" value="Siroheme synthase"/>
    <property type="match status" value="1"/>
</dbReference>
<dbReference type="Pfam" id="PF00590">
    <property type="entry name" value="TP_methylase"/>
    <property type="match status" value="1"/>
</dbReference>
<evidence type="ECO:0000313" key="8">
    <source>
        <dbReference type="EMBL" id="CBH99103.1"/>
    </source>
</evidence>
<feature type="region of interest" description="Disordered" evidence="6">
    <location>
        <begin position="286"/>
        <end position="312"/>
    </location>
</feature>